<organism evidence="6 7">
    <name type="scientific">Perkinsus chesapeaki</name>
    <name type="common">Clam parasite</name>
    <name type="synonym">Perkinsus andrewsi</name>
    <dbReference type="NCBI Taxonomy" id="330153"/>
    <lineage>
        <taxon>Eukaryota</taxon>
        <taxon>Sar</taxon>
        <taxon>Alveolata</taxon>
        <taxon>Perkinsozoa</taxon>
        <taxon>Perkinsea</taxon>
        <taxon>Perkinsida</taxon>
        <taxon>Perkinsidae</taxon>
        <taxon>Perkinsus</taxon>
    </lineage>
</organism>
<accession>A0A7J6MJK4</accession>
<evidence type="ECO:0000256" key="1">
    <source>
        <dbReference type="ARBA" id="ARBA00009183"/>
    </source>
</evidence>
<evidence type="ECO:0000313" key="6">
    <source>
        <dbReference type="EMBL" id="KAF4671778.1"/>
    </source>
</evidence>
<evidence type="ECO:0000313" key="7">
    <source>
        <dbReference type="Proteomes" id="UP000591131"/>
    </source>
</evidence>
<keyword evidence="3" id="KW-0274">FAD</keyword>
<feature type="compositionally biased region" description="Basic and acidic residues" evidence="5">
    <location>
        <begin position="540"/>
        <end position="554"/>
    </location>
</feature>
<dbReference type="InterPro" id="IPR036188">
    <property type="entry name" value="FAD/NAD-bd_sf"/>
</dbReference>
<name>A0A7J6MJK4_PERCH</name>
<keyword evidence="7" id="KW-1185">Reference proteome</keyword>
<dbReference type="EMBL" id="JAAPAO010000128">
    <property type="protein sequence ID" value="KAF4671778.1"/>
    <property type="molecule type" value="Genomic_DNA"/>
</dbReference>
<evidence type="ECO:0000256" key="5">
    <source>
        <dbReference type="SAM" id="MobiDB-lite"/>
    </source>
</evidence>
<keyword evidence="6" id="KW-0503">Monooxygenase</keyword>
<dbReference type="SUPFAM" id="SSF51905">
    <property type="entry name" value="FAD/NAD(P)-binding domain"/>
    <property type="match status" value="2"/>
</dbReference>
<protein>
    <submittedName>
        <fullName evidence="6">Monooxygenase</fullName>
    </submittedName>
</protein>
<keyword evidence="2" id="KW-0285">Flavoprotein</keyword>
<dbReference type="InterPro" id="IPR020946">
    <property type="entry name" value="Flavin_mOase-like"/>
</dbReference>
<dbReference type="Pfam" id="PF00743">
    <property type="entry name" value="FMO-like"/>
    <property type="match status" value="1"/>
</dbReference>
<reference evidence="6 7" key="1">
    <citation type="submission" date="2020-04" db="EMBL/GenBank/DDBJ databases">
        <title>Perkinsus chesapeaki whole genome sequence.</title>
        <authorList>
            <person name="Bogema D.R."/>
        </authorList>
    </citation>
    <scope>NUCLEOTIDE SEQUENCE [LARGE SCALE GENOMIC DNA]</scope>
    <source>
        <strain evidence="6">ATCC PRA-425</strain>
    </source>
</reference>
<dbReference type="AlphaFoldDB" id="A0A7J6MJK4"/>
<dbReference type="GO" id="GO:0004499">
    <property type="term" value="F:N,N-dimethylaniline monooxygenase activity"/>
    <property type="evidence" value="ECO:0007669"/>
    <property type="project" value="InterPro"/>
</dbReference>
<evidence type="ECO:0000256" key="4">
    <source>
        <dbReference type="ARBA" id="ARBA00023002"/>
    </source>
</evidence>
<keyword evidence="4" id="KW-0560">Oxidoreductase</keyword>
<dbReference type="GO" id="GO:0050661">
    <property type="term" value="F:NADP binding"/>
    <property type="evidence" value="ECO:0007669"/>
    <property type="project" value="InterPro"/>
</dbReference>
<gene>
    <name evidence="6" type="primary">FMO1_2</name>
    <name evidence="6" type="ORF">FOL47_001214</name>
</gene>
<evidence type="ECO:0000256" key="3">
    <source>
        <dbReference type="ARBA" id="ARBA00022827"/>
    </source>
</evidence>
<comment type="similarity">
    <text evidence="1">Belongs to the FMO family.</text>
</comment>
<dbReference type="PANTHER" id="PTHR23023">
    <property type="entry name" value="DIMETHYLANILINE MONOOXYGENASE"/>
    <property type="match status" value="1"/>
</dbReference>
<dbReference type="InterPro" id="IPR050346">
    <property type="entry name" value="FMO-like"/>
</dbReference>
<dbReference type="Proteomes" id="UP000591131">
    <property type="component" value="Unassembled WGS sequence"/>
</dbReference>
<dbReference type="GO" id="GO:0050660">
    <property type="term" value="F:flavin adenine dinucleotide binding"/>
    <property type="evidence" value="ECO:0007669"/>
    <property type="project" value="InterPro"/>
</dbReference>
<proteinExistence type="inferred from homology"/>
<comment type="caution">
    <text evidence="6">The sequence shown here is derived from an EMBL/GenBank/DDBJ whole genome shotgun (WGS) entry which is preliminary data.</text>
</comment>
<sequence>MGDSNPNSFVNKQSVCIIGGGVSGIVTLRALLSEGFDATLFEARSRVGGVWATGYVGQGAQSPSWFYEFSDFPVGDKYPLFMKKEDICNYIDDYVAHFKLASYIHCNVTVEGLDNPKGKGWRVTTQDGQERIFDKVVICTGLFRKTTVPQISDMDHTKVEVYHSSDCSDRSALAGKDVVFVGYGKSTLDLMYELKDDVKSTTFLFREKRWPLPNNLWKISIIHVMFCRAFAWVLPAYYTEDEPRSLLYRMFTTMWWWIWGHIVDWQHGLSAADMRPQAPYAKDIFHNQFVVPEGTYQRMASREIKAKQATIVKFKRNSILLDTGEELQCDAVVFGTGFEAAMEIIPEQYKKKLVCENGEGPWLYRHIVHPEISDLGFVGWASTNVSISSSTLQALWLAAFWRGRIIATSSDMRNDISKYRRWAQENIPATPQRPCTIFFYINLYHDQLIEDLGISKYLHGGVLDDFQLYYPATYRSLKRCPNKQVNPNGIIQSALECPQTYEVPAKILEFNLDKMTKKQHFTIGRSNPVIRRITKWQRTNTHEKNSEGTHERSQHIATNPLEDLSIDDYQTFLVRF</sequence>
<dbReference type="OrthoDB" id="438988at2759"/>
<feature type="region of interest" description="Disordered" evidence="5">
    <location>
        <begin position="538"/>
        <end position="557"/>
    </location>
</feature>
<dbReference type="Gene3D" id="3.50.50.60">
    <property type="entry name" value="FAD/NAD(P)-binding domain"/>
    <property type="match status" value="1"/>
</dbReference>
<evidence type="ECO:0000256" key="2">
    <source>
        <dbReference type="ARBA" id="ARBA00022630"/>
    </source>
</evidence>